<dbReference type="Proteomes" id="UP000677803">
    <property type="component" value="Unassembled WGS sequence"/>
</dbReference>
<sequence>MLQGGFFKVPTQLLELSLTLLVHLNLSGCCSSSFLKSFTDLLKFPGEFLDLLLKLSTKRLFILNLAENISALGPELVDLGLSDVSTFLSLLHLMLHLPEPGHFLELLLATLHGEVLSLIQTMLEVLDCDLQVLLHPLQHHLTLNLDMVSLQLLLGAQKA</sequence>
<gene>
    <name evidence="2" type="ORF">MMEN_LOCUS18990</name>
</gene>
<organism evidence="2 3">
    <name type="scientific">Menidia menidia</name>
    <name type="common">Atlantic silverside</name>
    <dbReference type="NCBI Taxonomy" id="238744"/>
    <lineage>
        <taxon>Eukaryota</taxon>
        <taxon>Metazoa</taxon>
        <taxon>Chordata</taxon>
        <taxon>Craniata</taxon>
        <taxon>Vertebrata</taxon>
        <taxon>Euteleostomi</taxon>
        <taxon>Actinopterygii</taxon>
        <taxon>Neopterygii</taxon>
        <taxon>Teleostei</taxon>
        <taxon>Neoteleostei</taxon>
        <taxon>Acanthomorphata</taxon>
        <taxon>Ovalentaria</taxon>
        <taxon>Atherinomorphae</taxon>
        <taxon>Atheriniformes</taxon>
        <taxon>Atherinopsidae</taxon>
        <taxon>Menidiinae</taxon>
        <taxon>Menidia</taxon>
    </lineage>
</organism>
<dbReference type="AlphaFoldDB" id="A0A8S4BXM7"/>
<keyword evidence="3" id="KW-1185">Reference proteome</keyword>
<feature type="chain" id="PRO_5035796145" evidence="1">
    <location>
        <begin position="33"/>
        <end position="159"/>
    </location>
</feature>
<proteinExistence type="predicted"/>
<evidence type="ECO:0000256" key="1">
    <source>
        <dbReference type="SAM" id="SignalP"/>
    </source>
</evidence>
<feature type="non-terminal residue" evidence="2">
    <location>
        <position position="1"/>
    </location>
</feature>
<dbReference type="EMBL" id="CAJRST010038023">
    <property type="protein sequence ID" value="CAG6010311.1"/>
    <property type="molecule type" value="Genomic_DNA"/>
</dbReference>
<protein>
    <submittedName>
        <fullName evidence="2">(Atlantic silverside) hypothetical protein</fullName>
    </submittedName>
</protein>
<dbReference type="OrthoDB" id="8938362at2759"/>
<name>A0A8S4BXM7_9TELE</name>
<keyword evidence="1" id="KW-0732">Signal</keyword>
<accession>A0A8S4BXM7</accession>
<comment type="caution">
    <text evidence="2">The sequence shown here is derived from an EMBL/GenBank/DDBJ whole genome shotgun (WGS) entry which is preliminary data.</text>
</comment>
<reference evidence="2" key="1">
    <citation type="submission" date="2021-05" db="EMBL/GenBank/DDBJ databases">
        <authorList>
            <person name="Tigano A."/>
        </authorList>
    </citation>
    <scope>NUCLEOTIDE SEQUENCE</scope>
</reference>
<evidence type="ECO:0000313" key="2">
    <source>
        <dbReference type="EMBL" id="CAG6010311.1"/>
    </source>
</evidence>
<feature type="signal peptide" evidence="1">
    <location>
        <begin position="1"/>
        <end position="32"/>
    </location>
</feature>
<evidence type="ECO:0000313" key="3">
    <source>
        <dbReference type="Proteomes" id="UP000677803"/>
    </source>
</evidence>